<comment type="caution">
    <text evidence="2">The sequence shown here is derived from an EMBL/GenBank/DDBJ whole genome shotgun (WGS) entry which is preliminary data.</text>
</comment>
<dbReference type="AlphaFoldDB" id="A0A482VVR2"/>
<proteinExistence type="predicted"/>
<keyword evidence="3" id="KW-1185">Reference proteome</keyword>
<feature type="region of interest" description="Disordered" evidence="1">
    <location>
        <begin position="17"/>
        <end position="50"/>
    </location>
</feature>
<protein>
    <submittedName>
        <fullName evidence="2">Uncharacterized protein</fullName>
    </submittedName>
</protein>
<dbReference type="EMBL" id="QDEB01056500">
    <property type="protein sequence ID" value="RZC37021.1"/>
    <property type="molecule type" value="Genomic_DNA"/>
</dbReference>
<sequence>MLDFLRRLGHISLGISRRADKSGRRGGRCMPGRRRHRRRTPGIYERRPKV</sequence>
<gene>
    <name evidence="2" type="ORF">BDFB_011304</name>
</gene>
<accession>A0A482VVR2</accession>
<name>A0A482VVR2_ASBVE</name>
<evidence type="ECO:0000313" key="3">
    <source>
        <dbReference type="Proteomes" id="UP000292052"/>
    </source>
</evidence>
<evidence type="ECO:0000256" key="1">
    <source>
        <dbReference type="SAM" id="MobiDB-lite"/>
    </source>
</evidence>
<dbReference type="Proteomes" id="UP000292052">
    <property type="component" value="Unassembled WGS sequence"/>
</dbReference>
<reference evidence="2 3" key="1">
    <citation type="submission" date="2017-03" db="EMBL/GenBank/DDBJ databases">
        <title>Genome of the blue death feigning beetle - Asbolus verrucosus.</title>
        <authorList>
            <person name="Rider S.D."/>
        </authorList>
    </citation>
    <scope>NUCLEOTIDE SEQUENCE [LARGE SCALE GENOMIC DNA]</scope>
    <source>
        <strain evidence="2">Butters</strain>
        <tissue evidence="2">Head and leg muscle</tissue>
    </source>
</reference>
<feature type="compositionally biased region" description="Basic residues" evidence="1">
    <location>
        <begin position="24"/>
        <end position="40"/>
    </location>
</feature>
<evidence type="ECO:0000313" key="2">
    <source>
        <dbReference type="EMBL" id="RZC37021.1"/>
    </source>
</evidence>
<organism evidence="2 3">
    <name type="scientific">Asbolus verrucosus</name>
    <name type="common">Desert ironclad beetle</name>
    <dbReference type="NCBI Taxonomy" id="1661398"/>
    <lineage>
        <taxon>Eukaryota</taxon>
        <taxon>Metazoa</taxon>
        <taxon>Ecdysozoa</taxon>
        <taxon>Arthropoda</taxon>
        <taxon>Hexapoda</taxon>
        <taxon>Insecta</taxon>
        <taxon>Pterygota</taxon>
        <taxon>Neoptera</taxon>
        <taxon>Endopterygota</taxon>
        <taxon>Coleoptera</taxon>
        <taxon>Polyphaga</taxon>
        <taxon>Cucujiformia</taxon>
        <taxon>Tenebrionidae</taxon>
        <taxon>Pimeliinae</taxon>
        <taxon>Asbolus</taxon>
    </lineage>
</organism>